<dbReference type="PANTHER" id="PTHR28008:SF1">
    <property type="entry name" value="DOMAIN PROTEIN, PUTATIVE (AFU_ORTHOLOGUE AFUA_3G10980)-RELATED"/>
    <property type="match status" value="1"/>
</dbReference>
<dbReference type="OrthoDB" id="63581at2759"/>
<keyword evidence="1" id="KW-0472">Membrane</keyword>
<evidence type="ECO:0000256" key="1">
    <source>
        <dbReference type="SAM" id="Phobius"/>
    </source>
</evidence>
<feature type="transmembrane region" description="Helical" evidence="1">
    <location>
        <begin position="89"/>
        <end position="111"/>
    </location>
</feature>
<dbReference type="EMBL" id="KV454428">
    <property type="protein sequence ID" value="ODQ81286.1"/>
    <property type="molecule type" value="Genomic_DNA"/>
</dbReference>
<evidence type="ECO:0008006" key="4">
    <source>
        <dbReference type="Google" id="ProtNLM"/>
    </source>
</evidence>
<dbReference type="RefSeq" id="XP_018986614.1">
    <property type="nucleotide sequence ID" value="XM_019130383.1"/>
</dbReference>
<dbReference type="NCBIfam" id="NF037970">
    <property type="entry name" value="vanZ_1"/>
    <property type="match status" value="1"/>
</dbReference>
<dbReference type="Proteomes" id="UP000094336">
    <property type="component" value="Unassembled WGS sequence"/>
</dbReference>
<keyword evidence="1" id="KW-0812">Transmembrane</keyword>
<accession>A0A1E3QUD1</accession>
<sequence>MKIRIPFAVSFVFLLALAAYLGLADLHYIHDKVLHFVMFFLCTANFYWIFDTRSVKLLFKLTFGLCTVAASIGSEFAQHLINPKRVFDLWDIAANVSGSILALLGSVYYHIILLQQLKRARYLALAQPTELQDINVLASDVADFEIPSEEASRVPTRSATPQ</sequence>
<keyword evidence="1" id="KW-1133">Transmembrane helix</keyword>
<keyword evidence="3" id="KW-1185">Reference proteome</keyword>
<evidence type="ECO:0000313" key="2">
    <source>
        <dbReference type="EMBL" id="ODQ81286.1"/>
    </source>
</evidence>
<feature type="transmembrane region" description="Helical" evidence="1">
    <location>
        <begin position="33"/>
        <end position="50"/>
    </location>
</feature>
<name>A0A1E3QUD1_9ASCO</name>
<reference evidence="3" key="1">
    <citation type="submission" date="2016-05" db="EMBL/GenBank/DDBJ databases">
        <title>Comparative genomics of biotechnologically important yeasts.</title>
        <authorList>
            <consortium name="DOE Joint Genome Institute"/>
            <person name="Riley R."/>
            <person name="Haridas S."/>
            <person name="Wolfe K.H."/>
            <person name="Lopes M.R."/>
            <person name="Hittinger C.T."/>
            <person name="Goker M."/>
            <person name="Salamov A."/>
            <person name="Wisecaver J."/>
            <person name="Long T.M."/>
            <person name="Aerts A.L."/>
            <person name="Barry K."/>
            <person name="Choi C."/>
            <person name="Clum A."/>
            <person name="Coughlan A.Y."/>
            <person name="Deshpande S."/>
            <person name="Douglass A.P."/>
            <person name="Hanson S.J."/>
            <person name="Klenk H.-P."/>
            <person name="Labutti K."/>
            <person name="Lapidus A."/>
            <person name="Lindquist E."/>
            <person name="Lipzen A."/>
            <person name="Meier-Kolthoff J.P."/>
            <person name="Ohm R.A."/>
            <person name="Otillar R.P."/>
            <person name="Pangilinan J."/>
            <person name="Peng Y."/>
            <person name="Rokas A."/>
            <person name="Rosa C.A."/>
            <person name="Scheuner C."/>
            <person name="Sibirny A.A."/>
            <person name="Slot J.C."/>
            <person name="Stielow J.B."/>
            <person name="Sun H."/>
            <person name="Kurtzman C.P."/>
            <person name="Blackwell M."/>
            <person name="Grigoriev I.V."/>
            <person name="Jeffries T.W."/>
        </authorList>
    </citation>
    <scope>NUCLEOTIDE SEQUENCE [LARGE SCALE GENOMIC DNA]</scope>
    <source>
        <strain evidence="3">NRRL Y-12698</strain>
    </source>
</reference>
<proteinExistence type="predicted"/>
<evidence type="ECO:0000313" key="3">
    <source>
        <dbReference type="Proteomes" id="UP000094336"/>
    </source>
</evidence>
<gene>
    <name evidence="2" type="ORF">BABINDRAFT_165978</name>
</gene>
<dbReference type="PANTHER" id="PTHR28008">
    <property type="entry name" value="DOMAIN PROTEIN, PUTATIVE (AFU_ORTHOLOGUE AFUA_3G10980)-RELATED"/>
    <property type="match status" value="1"/>
</dbReference>
<dbReference type="GeneID" id="30148236"/>
<organism evidence="2 3">
    <name type="scientific">Babjeviella inositovora NRRL Y-12698</name>
    <dbReference type="NCBI Taxonomy" id="984486"/>
    <lineage>
        <taxon>Eukaryota</taxon>
        <taxon>Fungi</taxon>
        <taxon>Dikarya</taxon>
        <taxon>Ascomycota</taxon>
        <taxon>Saccharomycotina</taxon>
        <taxon>Pichiomycetes</taxon>
        <taxon>Serinales incertae sedis</taxon>
        <taxon>Babjeviella</taxon>
    </lineage>
</organism>
<protein>
    <recommendedName>
        <fullName evidence="4">VanZ-like domain-containing protein</fullName>
    </recommendedName>
</protein>
<feature type="transmembrane region" description="Helical" evidence="1">
    <location>
        <begin position="57"/>
        <end position="77"/>
    </location>
</feature>
<dbReference type="AlphaFoldDB" id="A0A1E3QUD1"/>